<name>A0A2S4KV65_9HYPO</name>
<reference evidence="1 2" key="1">
    <citation type="submission" date="2018-01" db="EMBL/GenBank/DDBJ databases">
        <title>Harnessing the power of phylogenomics to disentangle the directionality and signatures of interkingdom host jumping in the parasitic fungal genus Tolypocladium.</title>
        <authorList>
            <person name="Quandt C.A."/>
            <person name="Patterson W."/>
            <person name="Spatafora J.W."/>
        </authorList>
    </citation>
    <scope>NUCLEOTIDE SEQUENCE [LARGE SCALE GENOMIC DNA]</scope>
    <source>
        <strain evidence="1 2">NRBC 100945</strain>
    </source>
</reference>
<evidence type="ECO:0000313" key="2">
    <source>
        <dbReference type="Proteomes" id="UP000237481"/>
    </source>
</evidence>
<dbReference type="Proteomes" id="UP000237481">
    <property type="component" value="Unassembled WGS sequence"/>
</dbReference>
<comment type="caution">
    <text evidence="1">The sequence shown here is derived from an EMBL/GenBank/DDBJ whole genome shotgun (WGS) entry which is preliminary data.</text>
</comment>
<dbReference type="STRING" id="94208.A0A2S4KV65"/>
<keyword evidence="2" id="KW-1185">Reference proteome</keyword>
<dbReference type="OrthoDB" id="3244603at2759"/>
<dbReference type="EMBL" id="PKSG01000576">
    <property type="protein sequence ID" value="POR34072.1"/>
    <property type="molecule type" value="Genomic_DNA"/>
</dbReference>
<proteinExistence type="predicted"/>
<gene>
    <name evidence="1" type="ORF">TPAR_05767</name>
</gene>
<protein>
    <submittedName>
        <fullName evidence="1">Uncharacterized protein</fullName>
    </submittedName>
</protein>
<sequence>MNRSFLSVSARRTYVHFDDDSADSESSGDTHSGGKLPLCDTLLSNISSREFVAFDDAHGYSSLNEAALLELCDAARAGLAKGNTPEDTAEKAMNFLKAAAKDETYGISTIEIATVRNARMDKLLADLLSPERHVAASPTHMWKDLATAERLQRQWRARFREKYFDLDQTRYLGLTKTGHLRDVVFDDRTNDDRHLWRARHCEALSEGEGNLQYEAG</sequence>
<evidence type="ECO:0000313" key="1">
    <source>
        <dbReference type="EMBL" id="POR34072.1"/>
    </source>
</evidence>
<organism evidence="1 2">
    <name type="scientific">Tolypocladium paradoxum</name>
    <dbReference type="NCBI Taxonomy" id="94208"/>
    <lineage>
        <taxon>Eukaryota</taxon>
        <taxon>Fungi</taxon>
        <taxon>Dikarya</taxon>
        <taxon>Ascomycota</taxon>
        <taxon>Pezizomycotina</taxon>
        <taxon>Sordariomycetes</taxon>
        <taxon>Hypocreomycetidae</taxon>
        <taxon>Hypocreales</taxon>
        <taxon>Ophiocordycipitaceae</taxon>
        <taxon>Tolypocladium</taxon>
    </lineage>
</organism>
<accession>A0A2S4KV65</accession>
<dbReference type="AlphaFoldDB" id="A0A2S4KV65"/>